<reference evidence="8" key="1">
    <citation type="submission" date="2022-03" db="EMBL/GenBank/DDBJ databases">
        <title>A functionally conserved STORR gene fusion in Papaver species that diverged 16.8 million years ago.</title>
        <authorList>
            <person name="Catania T."/>
        </authorList>
    </citation>
    <scope>NUCLEOTIDE SEQUENCE</scope>
    <source>
        <strain evidence="8">S-191538</strain>
    </source>
</reference>
<evidence type="ECO:0000313" key="9">
    <source>
        <dbReference type="Proteomes" id="UP001177140"/>
    </source>
</evidence>
<dbReference type="PANTHER" id="PTHR14978:SF0">
    <property type="entry name" value="BETA-CATENIN-LIKE PROTEIN 1"/>
    <property type="match status" value="1"/>
</dbReference>
<sequence length="487" mass="54829">METPISGDRNTYPRPEFSITSLPITSKEEDTTTLAQAMASQKRYVPETPDQLQSSFQQTFDDYNKTRKYGVVSDEPCKIADLENKLIKIILKFRTFKLMYPKDYPKIVNLPAMGSMLELLKHDNYCGNRLASYVLLAFKDLTNDNVLVENQRKGAPLFVESLINLGALDVFVSTLNKFRKDGGGGDGVFRALQTIAHMIFHQPNVAEAAGNKTELIDLLLDALETPRKDYSREYAVGLLHTLLLCSMENRRRLGEMGTVTVILNAISSLEDEDGDEGDDEEYVLETLFRCLFLLLEHLENRVRFADAGGVELMIRIIQNEELGYYHYGSAVAALDIAAKDCQSASDKFVNDVVGLDIAIFPASMDIPPSTMHEQQETEEHLISLIALLTGGIAETQKYILLKKFVENECKIITWLLLAVILGYLWLSKNDVICHRIETELSRHKSEKKHVRDILSEYRDHIGGESVEGAAKTVIVEYIGSLEEVSVY</sequence>
<gene>
    <name evidence="8" type="ORF">MKW94_025186</name>
</gene>
<keyword evidence="9" id="KW-1185">Reference proteome</keyword>
<dbReference type="EMBL" id="JAJJMA010120772">
    <property type="protein sequence ID" value="MCL7032192.1"/>
    <property type="molecule type" value="Genomic_DNA"/>
</dbReference>
<evidence type="ECO:0000256" key="1">
    <source>
        <dbReference type="ARBA" id="ARBA00004123"/>
    </source>
</evidence>
<evidence type="ECO:0000256" key="6">
    <source>
        <dbReference type="SAM" id="MobiDB-lite"/>
    </source>
</evidence>
<dbReference type="InterPro" id="IPR013180">
    <property type="entry name" value="CTNNBL1_N"/>
</dbReference>
<dbReference type="InterPro" id="IPR011989">
    <property type="entry name" value="ARM-like"/>
</dbReference>
<keyword evidence="5" id="KW-0539">Nucleus</keyword>
<comment type="caution">
    <text evidence="8">The sequence shown here is derived from an EMBL/GenBank/DDBJ whole genome shotgun (WGS) entry which is preliminary data.</text>
</comment>
<dbReference type="GO" id="GO:0005681">
    <property type="term" value="C:spliceosomal complex"/>
    <property type="evidence" value="ECO:0007669"/>
    <property type="project" value="TreeGrafter"/>
</dbReference>
<dbReference type="InterPro" id="IPR016024">
    <property type="entry name" value="ARM-type_fold"/>
</dbReference>
<protein>
    <recommendedName>
        <fullName evidence="7">Beta-catenin-like protein 1 N-terminal domain-containing protein</fullName>
    </recommendedName>
</protein>
<keyword evidence="3" id="KW-0677">Repeat</keyword>
<evidence type="ECO:0000313" key="8">
    <source>
        <dbReference type="EMBL" id="MCL7032192.1"/>
    </source>
</evidence>
<proteinExistence type="predicted"/>
<organism evidence="8 9">
    <name type="scientific">Papaver nudicaule</name>
    <name type="common">Iceland poppy</name>
    <dbReference type="NCBI Taxonomy" id="74823"/>
    <lineage>
        <taxon>Eukaryota</taxon>
        <taxon>Viridiplantae</taxon>
        <taxon>Streptophyta</taxon>
        <taxon>Embryophyta</taxon>
        <taxon>Tracheophyta</taxon>
        <taxon>Spermatophyta</taxon>
        <taxon>Magnoliopsida</taxon>
        <taxon>Ranunculales</taxon>
        <taxon>Papaveraceae</taxon>
        <taxon>Papaveroideae</taxon>
        <taxon>Papaver</taxon>
    </lineage>
</organism>
<evidence type="ECO:0000256" key="3">
    <source>
        <dbReference type="ARBA" id="ARBA00022737"/>
    </source>
</evidence>
<dbReference type="PANTHER" id="PTHR14978">
    <property type="entry name" value="BETA-CATENIN-LIKE PROTEIN 1 NUCLEAR ASSOCIATED PROTEIN"/>
    <property type="match status" value="1"/>
</dbReference>
<dbReference type="AlphaFoldDB" id="A0AA41V500"/>
<accession>A0AA41V500</accession>
<dbReference type="Gene3D" id="1.25.10.10">
    <property type="entry name" value="Leucine-rich Repeat Variant"/>
    <property type="match status" value="1"/>
</dbReference>
<evidence type="ECO:0000256" key="5">
    <source>
        <dbReference type="ARBA" id="ARBA00023242"/>
    </source>
</evidence>
<keyword evidence="4" id="KW-0175">Coiled coil</keyword>
<evidence type="ECO:0000256" key="2">
    <source>
        <dbReference type="ARBA" id="ARBA00022553"/>
    </source>
</evidence>
<feature type="region of interest" description="Disordered" evidence="6">
    <location>
        <begin position="1"/>
        <end position="23"/>
    </location>
</feature>
<dbReference type="SUPFAM" id="SSF48371">
    <property type="entry name" value="ARM repeat"/>
    <property type="match status" value="1"/>
</dbReference>
<feature type="domain" description="Beta-catenin-like protein 1 N-terminal" evidence="7">
    <location>
        <begin position="73"/>
        <end position="415"/>
    </location>
</feature>
<dbReference type="Proteomes" id="UP001177140">
    <property type="component" value="Unassembled WGS sequence"/>
</dbReference>
<evidence type="ECO:0000259" key="7">
    <source>
        <dbReference type="Pfam" id="PF08216"/>
    </source>
</evidence>
<dbReference type="InterPro" id="IPR039678">
    <property type="entry name" value="CTNNBL1"/>
</dbReference>
<keyword evidence="2" id="KW-0597">Phosphoprotein</keyword>
<dbReference type="Pfam" id="PF08216">
    <property type="entry name" value="CTNNBL"/>
    <property type="match status" value="1"/>
</dbReference>
<comment type="subcellular location">
    <subcellularLocation>
        <location evidence="1">Nucleus</location>
    </subcellularLocation>
</comment>
<name>A0AA41V500_PAPNU</name>
<evidence type="ECO:0000256" key="4">
    <source>
        <dbReference type="ARBA" id="ARBA00023054"/>
    </source>
</evidence>